<dbReference type="GO" id="GO:0016787">
    <property type="term" value="F:hydrolase activity"/>
    <property type="evidence" value="ECO:0007669"/>
    <property type="project" value="UniProtKB-KW"/>
</dbReference>
<evidence type="ECO:0000256" key="5">
    <source>
        <dbReference type="ARBA" id="ARBA00022801"/>
    </source>
</evidence>
<name>A0A2T2YAA7_9BACT</name>
<dbReference type="GO" id="GO:0110001">
    <property type="term" value="C:toxin-antitoxin complex"/>
    <property type="evidence" value="ECO:0007669"/>
    <property type="project" value="InterPro"/>
</dbReference>
<evidence type="ECO:0000256" key="1">
    <source>
        <dbReference type="ARBA" id="ARBA00022553"/>
    </source>
</evidence>
<reference evidence="7 8" key="1">
    <citation type="submission" date="2018-03" db="EMBL/GenBank/DDBJ databases">
        <title>Adhaeribacter sp. HMF7605 Genome sequencing and assembly.</title>
        <authorList>
            <person name="Kang H."/>
            <person name="Kang J."/>
            <person name="Cha I."/>
            <person name="Kim H."/>
            <person name="Joh K."/>
        </authorList>
    </citation>
    <scope>NUCLEOTIDE SEQUENCE [LARGE SCALE GENOMIC DNA]</scope>
    <source>
        <strain evidence="7 8">HMF7605</strain>
    </source>
</reference>
<dbReference type="EMBL" id="PYFT01000001">
    <property type="protein sequence ID" value="PSR52434.1"/>
    <property type="molecule type" value="Genomic_DNA"/>
</dbReference>
<keyword evidence="4" id="KW-0547">Nucleotide-binding</keyword>
<dbReference type="Pfam" id="PF01934">
    <property type="entry name" value="HepT-like"/>
    <property type="match status" value="1"/>
</dbReference>
<dbReference type="AlphaFoldDB" id="A0A2T2YAA7"/>
<dbReference type="GO" id="GO:0000166">
    <property type="term" value="F:nucleotide binding"/>
    <property type="evidence" value="ECO:0007669"/>
    <property type="project" value="UniProtKB-KW"/>
</dbReference>
<dbReference type="RefSeq" id="WP_106926052.1">
    <property type="nucleotide sequence ID" value="NZ_PYFT01000001.1"/>
</dbReference>
<keyword evidence="1" id="KW-0597">Phosphoprotein</keyword>
<evidence type="ECO:0000256" key="3">
    <source>
        <dbReference type="ARBA" id="ARBA00022722"/>
    </source>
</evidence>
<evidence type="ECO:0000256" key="2">
    <source>
        <dbReference type="ARBA" id="ARBA00022649"/>
    </source>
</evidence>
<evidence type="ECO:0000256" key="6">
    <source>
        <dbReference type="SAM" id="Phobius"/>
    </source>
</evidence>
<evidence type="ECO:0000313" key="7">
    <source>
        <dbReference type="EMBL" id="PSR52434.1"/>
    </source>
</evidence>
<dbReference type="Proteomes" id="UP000240357">
    <property type="component" value="Unassembled WGS sequence"/>
</dbReference>
<keyword evidence="8" id="KW-1185">Reference proteome</keyword>
<keyword evidence="2" id="KW-1277">Toxin-antitoxin system</keyword>
<dbReference type="InterPro" id="IPR008201">
    <property type="entry name" value="HepT-like"/>
</dbReference>
<dbReference type="PANTHER" id="PTHR34139:SF1">
    <property type="entry name" value="RNASE MJ1380-RELATED"/>
    <property type="match status" value="1"/>
</dbReference>
<comment type="caution">
    <text evidence="7">The sequence shown here is derived from an EMBL/GenBank/DDBJ whole genome shotgun (WGS) entry which is preliminary data.</text>
</comment>
<dbReference type="PANTHER" id="PTHR34139">
    <property type="entry name" value="UPF0331 PROTEIN MJ0127"/>
    <property type="match status" value="1"/>
</dbReference>
<keyword evidence="6" id="KW-1133">Transmembrane helix</keyword>
<evidence type="ECO:0000256" key="4">
    <source>
        <dbReference type="ARBA" id="ARBA00022741"/>
    </source>
</evidence>
<organism evidence="7 8">
    <name type="scientific">Adhaeribacter arboris</name>
    <dbReference type="NCBI Taxonomy" id="2072846"/>
    <lineage>
        <taxon>Bacteria</taxon>
        <taxon>Pseudomonadati</taxon>
        <taxon>Bacteroidota</taxon>
        <taxon>Cytophagia</taxon>
        <taxon>Cytophagales</taxon>
        <taxon>Hymenobacteraceae</taxon>
        <taxon>Adhaeribacter</taxon>
    </lineage>
</organism>
<dbReference type="OrthoDB" id="955324at2"/>
<feature type="transmembrane region" description="Helical" evidence="6">
    <location>
        <begin position="65"/>
        <end position="85"/>
    </location>
</feature>
<sequence length="86" mass="9902">MLRLQEYLAEHEANSFQGNYRTLDAVIKKFEAIGQTIKNLAEEVITSYPDTPWEEMCRLRNRISLAYFGVDIKSFGALLSVTFLII</sequence>
<keyword evidence="6" id="KW-0472">Membrane</keyword>
<keyword evidence="5" id="KW-0378">Hydrolase</keyword>
<keyword evidence="3" id="KW-0540">Nuclease</keyword>
<evidence type="ECO:0000313" key="8">
    <source>
        <dbReference type="Proteomes" id="UP000240357"/>
    </source>
</evidence>
<gene>
    <name evidence="7" type="ORF">AHMF7605_02285</name>
</gene>
<dbReference type="InterPro" id="IPR051813">
    <property type="entry name" value="HepT_RNase_toxin"/>
</dbReference>
<proteinExistence type="predicted"/>
<protein>
    <submittedName>
        <fullName evidence="7">DUF86 domain-containing protein</fullName>
    </submittedName>
</protein>
<accession>A0A2T2YAA7</accession>
<keyword evidence="6" id="KW-0812">Transmembrane</keyword>
<dbReference type="GO" id="GO:0004540">
    <property type="term" value="F:RNA nuclease activity"/>
    <property type="evidence" value="ECO:0007669"/>
    <property type="project" value="InterPro"/>
</dbReference>